<evidence type="ECO:0000313" key="10">
    <source>
        <dbReference type="EMBL" id="EGD75947.1"/>
    </source>
</evidence>
<dbReference type="GO" id="GO:0003700">
    <property type="term" value="F:DNA-binding transcription factor activity"/>
    <property type="evidence" value="ECO:0007669"/>
    <property type="project" value="UniProtKB-UniRule"/>
</dbReference>
<dbReference type="Proteomes" id="UP000007799">
    <property type="component" value="Unassembled WGS sequence"/>
</dbReference>
<sequence>MASSTSSSSSSMTPPPPPPPPSQSQPAASSSAVHTASAASVPYSFANTPATSHMTRVAAAFVNAPTRVYPNFSAISNTVTRTLNTLNTGALAPSAPGDAVMEEVEEEVDEEEEEEETALRNTATTGDDSGDSSNNTTQTSSDGTPGPRGTASQQRRTRRRRIQQPPTTANDTPVAHNRTFSPAVAAAPARSLGTQLAIFGTSTPEHSRAAGGMVMAAPSMGLTMTPLGAHDRGMGDVYVTGTQGLGVVMDGGSDVGMTTSVASDSGQPPTKRARRTGTRASAGTSSSSASATNPLPTYSHDLSTMQWVSNPHQTCALVFDADLNQIPPPSLHLREDKGFRFHSPRIFICQKKNHFQLTLRITTGPLPCFAQSKLGTPVAISRFEIHLNGIKVESPDMQVQLHQSESDRRRHPFRPLRVHLAEGTTQRLSIGRLHFSQPTANNMRRHGGLNPDQRFFALAVNLVAICDHDPVPISSMLSDRIVVRGSNPRQFESDPKETQHHKPWYKGQTRHSACHFGPVGINIPNPDEALCVLGNIRLTGNLLQTSDARLKTVLGGVSPEEAFQRISNVRLHRFVYKDGVVDQNAAAHGNSNNEAQESVPRSHVGVLAQEMQDVYPEAVHAGGTMRLQDSSTTTAPVSDVLCVDTSALLYDAVGAVQHLAQQCAELRAELHELKAQQHLPLL</sequence>
<dbReference type="eggNOG" id="KOG3661">
    <property type="taxonomic scope" value="Eukaryota"/>
</dbReference>
<dbReference type="PROSITE" id="PS51688">
    <property type="entry name" value="ICA"/>
    <property type="match status" value="1"/>
</dbReference>
<dbReference type="OrthoDB" id="27041at2759"/>
<dbReference type="PROSITE" id="PS51517">
    <property type="entry name" value="NDT80"/>
    <property type="match status" value="1"/>
</dbReference>
<keyword evidence="3" id="KW-1133">Transmembrane helix</keyword>
<dbReference type="Pfam" id="PF05224">
    <property type="entry name" value="NDT80_PhoG"/>
    <property type="match status" value="1"/>
</dbReference>
<dbReference type="InterPro" id="IPR008967">
    <property type="entry name" value="p53-like_TF_DNA-bd_sf"/>
</dbReference>
<dbReference type="RefSeq" id="XP_004998123.1">
    <property type="nucleotide sequence ID" value="XM_004998066.1"/>
</dbReference>
<dbReference type="InParanoid" id="F2TX38"/>
<feature type="compositionally biased region" description="Polar residues" evidence="7">
    <location>
        <begin position="258"/>
        <end position="268"/>
    </location>
</feature>
<dbReference type="SUPFAM" id="SSF49417">
    <property type="entry name" value="p53-like transcription factors"/>
    <property type="match status" value="1"/>
</dbReference>
<feature type="compositionally biased region" description="Acidic residues" evidence="7">
    <location>
        <begin position="100"/>
        <end position="116"/>
    </location>
</feature>
<keyword evidence="5" id="KW-0472">Membrane</keyword>
<feature type="compositionally biased region" description="Pro residues" evidence="7">
    <location>
        <begin position="13"/>
        <end position="23"/>
    </location>
</feature>
<dbReference type="KEGG" id="sre:PTSG_00654"/>
<dbReference type="GO" id="GO:0045893">
    <property type="term" value="P:positive regulation of DNA-templated transcription"/>
    <property type="evidence" value="ECO:0007669"/>
    <property type="project" value="TreeGrafter"/>
</dbReference>
<accession>F2TX38</accession>
<keyword evidence="2" id="KW-0812">Transmembrane</keyword>
<keyword evidence="11" id="KW-1185">Reference proteome</keyword>
<feature type="domain" description="Peptidase S74" evidence="9">
    <location>
        <begin position="546"/>
        <end position="670"/>
    </location>
</feature>
<dbReference type="PANTHER" id="PTHR13029">
    <property type="match status" value="1"/>
</dbReference>
<evidence type="ECO:0000256" key="4">
    <source>
        <dbReference type="ARBA" id="ARBA00023125"/>
    </source>
</evidence>
<dbReference type="Gene3D" id="2.60.40.1390">
    <property type="entry name" value="NDT80 DNA-binding domain"/>
    <property type="match status" value="2"/>
</dbReference>
<evidence type="ECO:0000256" key="5">
    <source>
        <dbReference type="ARBA" id="ARBA00023136"/>
    </source>
</evidence>
<evidence type="ECO:0000256" key="3">
    <source>
        <dbReference type="ARBA" id="ARBA00022989"/>
    </source>
</evidence>
<dbReference type="AlphaFoldDB" id="F2TX38"/>
<protein>
    <recommendedName>
        <fullName evidence="12">NDT80 domain-containing protein</fullName>
    </recommendedName>
</protein>
<dbReference type="InterPro" id="IPR030392">
    <property type="entry name" value="S74_ICA"/>
</dbReference>
<feature type="compositionally biased region" description="Low complexity" evidence="7">
    <location>
        <begin position="1"/>
        <end position="12"/>
    </location>
</feature>
<feature type="compositionally biased region" description="Low complexity" evidence="7">
    <location>
        <begin position="121"/>
        <end position="144"/>
    </location>
</feature>
<dbReference type="PANTHER" id="PTHR13029:SF18">
    <property type="entry name" value="MYELIN REGULATORY FACTOR HOMOLOG 1"/>
    <property type="match status" value="1"/>
</dbReference>
<proteinExistence type="predicted"/>
<feature type="DNA-binding region" description="NDT80" evidence="6">
    <location>
        <begin position="283"/>
        <end position="495"/>
    </location>
</feature>
<feature type="compositionally biased region" description="Low complexity" evidence="7">
    <location>
        <begin position="278"/>
        <end position="292"/>
    </location>
</feature>
<reference evidence="10" key="1">
    <citation type="submission" date="2009-08" db="EMBL/GenBank/DDBJ databases">
        <title>Annotation of Salpingoeca rosetta.</title>
        <authorList>
            <consortium name="The Broad Institute Genome Sequencing Platform"/>
            <person name="Russ C."/>
            <person name="Cuomo C."/>
            <person name="Burger G."/>
            <person name="Gray M.W."/>
            <person name="Holland P.W.H."/>
            <person name="King N."/>
            <person name="Lang F.B.F."/>
            <person name="Roger A.J."/>
            <person name="Ruiz-Trillo I."/>
            <person name="Young S.K."/>
            <person name="Zeng Q."/>
            <person name="Gargeya S."/>
            <person name="Alvarado L."/>
            <person name="Berlin A."/>
            <person name="Chapman S.B."/>
            <person name="Chen Z."/>
            <person name="Freedman E."/>
            <person name="Gellesch M."/>
            <person name="Goldberg J."/>
            <person name="Griggs A."/>
            <person name="Gujja S."/>
            <person name="Heilman E."/>
            <person name="Heiman D."/>
            <person name="Howarth C."/>
            <person name="Mehta T."/>
            <person name="Neiman D."/>
            <person name="Pearson M."/>
            <person name="Roberts A."/>
            <person name="Saif S."/>
            <person name="Shea T."/>
            <person name="Shenoy N."/>
            <person name="Sisk P."/>
            <person name="Stolte C."/>
            <person name="Sykes S."/>
            <person name="White J."/>
            <person name="Yandava C."/>
            <person name="Haas B."/>
            <person name="Nusbaum C."/>
            <person name="Birren B."/>
        </authorList>
    </citation>
    <scope>NUCLEOTIDE SEQUENCE [LARGE SCALE GENOMIC DNA]</scope>
    <source>
        <strain evidence="10">ATCC 50818</strain>
    </source>
</reference>
<evidence type="ECO:0000256" key="7">
    <source>
        <dbReference type="SAM" id="MobiDB-lite"/>
    </source>
</evidence>
<feature type="region of interest" description="Disordered" evidence="7">
    <location>
        <begin position="88"/>
        <end position="177"/>
    </location>
</feature>
<evidence type="ECO:0000259" key="8">
    <source>
        <dbReference type="PROSITE" id="PS51517"/>
    </source>
</evidence>
<dbReference type="InterPro" id="IPR024061">
    <property type="entry name" value="NDT80_DNA-bd_dom"/>
</dbReference>
<dbReference type="EMBL" id="GL832956">
    <property type="protein sequence ID" value="EGD75947.1"/>
    <property type="molecule type" value="Genomic_DNA"/>
</dbReference>
<dbReference type="Pfam" id="PF13884">
    <property type="entry name" value="Peptidase_S74"/>
    <property type="match status" value="1"/>
</dbReference>
<name>F2TX38_SALR5</name>
<dbReference type="GO" id="GO:0005789">
    <property type="term" value="C:endoplasmic reticulum membrane"/>
    <property type="evidence" value="ECO:0007669"/>
    <property type="project" value="TreeGrafter"/>
</dbReference>
<keyword evidence="4 6" id="KW-0238">DNA-binding</keyword>
<dbReference type="GO" id="GO:0043565">
    <property type="term" value="F:sequence-specific DNA binding"/>
    <property type="evidence" value="ECO:0007669"/>
    <property type="project" value="TreeGrafter"/>
</dbReference>
<evidence type="ECO:0000313" key="11">
    <source>
        <dbReference type="Proteomes" id="UP000007799"/>
    </source>
</evidence>
<comment type="subcellular location">
    <subcellularLocation>
        <location evidence="1">Membrane</location>
        <topology evidence="1">Single-pass membrane protein</topology>
    </subcellularLocation>
</comment>
<evidence type="ECO:0000256" key="1">
    <source>
        <dbReference type="ARBA" id="ARBA00004167"/>
    </source>
</evidence>
<dbReference type="GO" id="GO:0005634">
    <property type="term" value="C:nucleus"/>
    <property type="evidence" value="ECO:0007669"/>
    <property type="project" value="TreeGrafter"/>
</dbReference>
<evidence type="ECO:0000256" key="6">
    <source>
        <dbReference type="PROSITE-ProRule" id="PRU00850"/>
    </source>
</evidence>
<feature type="domain" description="NDT80" evidence="8">
    <location>
        <begin position="283"/>
        <end position="495"/>
    </location>
</feature>
<evidence type="ECO:0000256" key="2">
    <source>
        <dbReference type="ARBA" id="ARBA00022692"/>
    </source>
</evidence>
<evidence type="ECO:0000259" key="9">
    <source>
        <dbReference type="PROSITE" id="PS51688"/>
    </source>
</evidence>
<organism evidence="11">
    <name type="scientific">Salpingoeca rosetta (strain ATCC 50818 / BSB-021)</name>
    <dbReference type="NCBI Taxonomy" id="946362"/>
    <lineage>
        <taxon>Eukaryota</taxon>
        <taxon>Choanoflagellata</taxon>
        <taxon>Craspedida</taxon>
        <taxon>Salpingoecidae</taxon>
        <taxon>Salpingoeca</taxon>
    </lineage>
</organism>
<dbReference type="InterPro" id="IPR051577">
    <property type="entry name" value="MRF-like"/>
</dbReference>
<feature type="region of interest" description="Disordered" evidence="7">
    <location>
        <begin position="258"/>
        <end position="296"/>
    </location>
</feature>
<gene>
    <name evidence="10" type="ORF">PTSG_00654</name>
</gene>
<evidence type="ECO:0008006" key="12">
    <source>
        <dbReference type="Google" id="ProtNLM"/>
    </source>
</evidence>
<dbReference type="InterPro" id="IPR037141">
    <property type="entry name" value="NDT80_DNA-bd_dom_sf"/>
</dbReference>
<feature type="region of interest" description="Disordered" evidence="7">
    <location>
        <begin position="1"/>
        <end position="37"/>
    </location>
</feature>
<feature type="compositionally biased region" description="Low complexity" evidence="7">
    <location>
        <begin position="24"/>
        <end position="37"/>
    </location>
</feature>
<dbReference type="GO" id="GO:0016540">
    <property type="term" value="P:protein autoprocessing"/>
    <property type="evidence" value="ECO:0007669"/>
    <property type="project" value="TreeGrafter"/>
</dbReference>
<dbReference type="GeneID" id="16078719"/>